<dbReference type="Proteomes" id="UP000092993">
    <property type="component" value="Unassembled WGS sequence"/>
</dbReference>
<sequence length="97" mass="11106">MTRTQAEDPGGLMPSECYWRDSQPWLEASGYMLRPRYKPDWTPSWKDTKKPYYECEDGLESSLGHLVDAVRISDGAMVMLKKIEKSVHSHEADIASI</sequence>
<organism evidence="1 2">
    <name type="scientific">Grifola frondosa</name>
    <name type="common">Maitake</name>
    <name type="synonym">Polyporus frondosus</name>
    <dbReference type="NCBI Taxonomy" id="5627"/>
    <lineage>
        <taxon>Eukaryota</taxon>
        <taxon>Fungi</taxon>
        <taxon>Dikarya</taxon>
        <taxon>Basidiomycota</taxon>
        <taxon>Agaricomycotina</taxon>
        <taxon>Agaricomycetes</taxon>
        <taxon>Polyporales</taxon>
        <taxon>Grifolaceae</taxon>
        <taxon>Grifola</taxon>
    </lineage>
</organism>
<evidence type="ECO:0000313" key="1">
    <source>
        <dbReference type="EMBL" id="OBZ70888.1"/>
    </source>
</evidence>
<gene>
    <name evidence="1" type="ORF">A0H81_09384</name>
</gene>
<comment type="caution">
    <text evidence="1">The sequence shown here is derived from an EMBL/GenBank/DDBJ whole genome shotgun (WGS) entry which is preliminary data.</text>
</comment>
<evidence type="ECO:0000313" key="2">
    <source>
        <dbReference type="Proteomes" id="UP000092993"/>
    </source>
</evidence>
<protein>
    <submittedName>
        <fullName evidence="1">Uncharacterized protein</fullName>
    </submittedName>
</protein>
<keyword evidence="2" id="KW-1185">Reference proteome</keyword>
<name>A0A1C7M2D0_GRIFR</name>
<proteinExistence type="predicted"/>
<reference evidence="1 2" key="1">
    <citation type="submission" date="2016-03" db="EMBL/GenBank/DDBJ databases">
        <title>Whole genome sequencing of Grifola frondosa 9006-11.</title>
        <authorList>
            <person name="Min B."/>
            <person name="Park H."/>
            <person name="Kim J.-G."/>
            <person name="Cho H."/>
            <person name="Oh Y.-L."/>
            <person name="Kong W.-S."/>
            <person name="Choi I.-G."/>
        </authorList>
    </citation>
    <scope>NUCLEOTIDE SEQUENCE [LARGE SCALE GENOMIC DNA]</scope>
    <source>
        <strain evidence="1 2">9006-11</strain>
    </source>
</reference>
<dbReference type="AlphaFoldDB" id="A0A1C7M2D0"/>
<dbReference type="OMA" id="PYYECED"/>
<accession>A0A1C7M2D0</accession>
<dbReference type="EMBL" id="LUGG01000013">
    <property type="protein sequence ID" value="OBZ70888.1"/>
    <property type="molecule type" value="Genomic_DNA"/>
</dbReference>
<dbReference type="OrthoDB" id="2800525at2759"/>